<dbReference type="Proteomes" id="UP000093000">
    <property type="component" value="Unassembled WGS sequence"/>
</dbReference>
<dbReference type="SUPFAM" id="SSF48065">
    <property type="entry name" value="DBL homology domain (DH-domain)"/>
    <property type="match status" value="1"/>
</dbReference>
<gene>
    <name evidence="2" type="primary">DNMBP_1</name>
    <name evidence="2" type="ORF">A0J61_08447</name>
</gene>
<dbReference type="SUPFAM" id="SSF103657">
    <property type="entry name" value="BAR/IMD domain-like"/>
    <property type="match status" value="1"/>
</dbReference>
<comment type="caution">
    <text evidence="2">The sequence shown here is derived from an EMBL/GenBank/DDBJ whole genome shotgun (WGS) entry which is preliminary data.</text>
</comment>
<evidence type="ECO:0000313" key="3">
    <source>
        <dbReference type="Proteomes" id="UP000093000"/>
    </source>
</evidence>
<reference evidence="2 3" key="1">
    <citation type="submission" date="2016-03" db="EMBL/GenBank/DDBJ databases">
        <title>Choanephora cucurbitarum.</title>
        <authorList>
            <person name="Min B."/>
            <person name="Park H."/>
            <person name="Park J.-H."/>
            <person name="Shin H.-D."/>
            <person name="Choi I.-G."/>
        </authorList>
    </citation>
    <scope>NUCLEOTIDE SEQUENCE [LARGE SCALE GENOMIC DNA]</scope>
    <source>
        <strain evidence="2 3">KUS-F28377</strain>
    </source>
</reference>
<dbReference type="PANTHER" id="PTHR22834">
    <property type="entry name" value="NUCLEAR FUSION PROTEIN FUS2"/>
    <property type="match status" value="1"/>
</dbReference>
<dbReference type="AlphaFoldDB" id="A0A1C7N330"/>
<name>A0A1C7N330_9FUNG</name>
<dbReference type="PANTHER" id="PTHR22834:SF20">
    <property type="entry name" value="SH3 DOMAIN-CONTAINING PROTEIN"/>
    <property type="match status" value="1"/>
</dbReference>
<keyword evidence="3" id="KW-1185">Reference proteome</keyword>
<dbReference type="InterPro" id="IPR001331">
    <property type="entry name" value="GDS_CDC24_CS"/>
</dbReference>
<dbReference type="InterPro" id="IPR051492">
    <property type="entry name" value="Dynamin-Rho_GEF"/>
</dbReference>
<dbReference type="STRING" id="101091.A0A1C7N330"/>
<dbReference type="Pfam" id="PF00621">
    <property type="entry name" value="RhoGEF"/>
    <property type="match status" value="1"/>
</dbReference>
<proteinExistence type="predicted"/>
<dbReference type="Gene3D" id="1.20.900.10">
    <property type="entry name" value="Dbl homology (DH) domain"/>
    <property type="match status" value="1"/>
</dbReference>
<dbReference type="CDD" id="cd00160">
    <property type="entry name" value="RhoGEF"/>
    <property type="match status" value="1"/>
</dbReference>
<organism evidence="2 3">
    <name type="scientific">Choanephora cucurbitarum</name>
    <dbReference type="NCBI Taxonomy" id="101091"/>
    <lineage>
        <taxon>Eukaryota</taxon>
        <taxon>Fungi</taxon>
        <taxon>Fungi incertae sedis</taxon>
        <taxon>Mucoromycota</taxon>
        <taxon>Mucoromycotina</taxon>
        <taxon>Mucoromycetes</taxon>
        <taxon>Mucorales</taxon>
        <taxon>Mucorineae</taxon>
        <taxon>Choanephoraceae</taxon>
        <taxon>Choanephoroideae</taxon>
        <taxon>Choanephora</taxon>
    </lineage>
</organism>
<dbReference type="EMBL" id="LUGH01000651">
    <property type="protein sequence ID" value="OBZ83502.1"/>
    <property type="molecule type" value="Genomic_DNA"/>
</dbReference>
<dbReference type="GO" id="GO:0032955">
    <property type="term" value="P:regulation of division septum assembly"/>
    <property type="evidence" value="ECO:0007669"/>
    <property type="project" value="TreeGrafter"/>
</dbReference>
<dbReference type="InterPro" id="IPR000219">
    <property type="entry name" value="DH_dom"/>
</dbReference>
<dbReference type="InParanoid" id="A0A1C7N330"/>
<dbReference type="PROSITE" id="PS00741">
    <property type="entry name" value="DH_1"/>
    <property type="match status" value="1"/>
</dbReference>
<dbReference type="GO" id="GO:0031991">
    <property type="term" value="P:regulation of actomyosin contractile ring contraction"/>
    <property type="evidence" value="ECO:0007669"/>
    <property type="project" value="TreeGrafter"/>
</dbReference>
<dbReference type="OrthoDB" id="10256089at2759"/>
<dbReference type="GO" id="GO:0005737">
    <property type="term" value="C:cytoplasm"/>
    <property type="evidence" value="ECO:0007669"/>
    <property type="project" value="TreeGrafter"/>
</dbReference>
<dbReference type="GO" id="GO:0035556">
    <property type="term" value="P:intracellular signal transduction"/>
    <property type="evidence" value="ECO:0007669"/>
    <property type="project" value="InterPro"/>
</dbReference>
<dbReference type="FunCoup" id="A0A1C7N330">
    <property type="interactions" value="5"/>
</dbReference>
<protein>
    <submittedName>
        <fullName evidence="2">Dynamin-binding protein</fullName>
    </submittedName>
</protein>
<dbReference type="SMART" id="SM00325">
    <property type="entry name" value="RhoGEF"/>
    <property type="match status" value="1"/>
</dbReference>
<sequence length="524" mass="61977">MVLLNTKQSFPESLNDIHNHLKRYPHHSILKSQPSLWSIDDRLKTDSLSLRRLSTNDSMPSLTKSETAYSSDSTFDHRRHCVLQEWLMTEKAYLADLELIQEIYMNPHVFSQSESRQIFLNLPEIILFSREWIVAMETHLSVGALCNTMMHTMEQVYTEFCIKHQDSLQRLHVMIHTQPLIHRFIKQSNKQLSGRTTCWDLESLLIKPVQRILKYPLLIKELIQSTPKQHEDYDQLILALHNIKQIANQINETKRRKDFVEQLIHPKHKNNVRWNKGYLSKEKHLIYHLHKKLNRKKNKVICQTHDSQFDALYHTFQQKQALAHELKQAIEDWLLSIRENVEALSCLVDNLESIYDDSDGIGLRSIQSLKSLVAHLEAYPWATFVQHNIYRQMDDYLKTFRNPEQVIQKRKKALVAYDTMLYSTKTSDEKELHVSYSVYCSLNQVLLDELPVFFKLCDAYFDILLQDFATLQSSFYRFQQTEWKVLTAELPFGRDHGWSSIQDGYLHSLKRLQIRLNEIQSIRQ</sequence>
<evidence type="ECO:0000259" key="1">
    <source>
        <dbReference type="PROSITE" id="PS50010"/>
    </source>
</evidence>
<accession>A0A1C7N330</accession>
<dbReference type="PROSITE" id="PS50010">
    <property type="entry name" value="DH_2"/>
    <property type="match status" value="1"/>
</dbReference>
<dbReference type="InterPro" id="IPR035899">
    <property type="entry name" value="DBL_dom_sf"/>
</dbReference>
<evidence type="ECO:0000313" key="2">
    <source>
        <dbReference type="EMBL" id="OBZ83502.1"/>
    </source>
</evidence>
<dbReference type="GO" id="GO:0005085">
    <property type="term" value="F:guanyl-nucleotide exchange factor activity"/>
    <property type="evidence" value="ECO:0007669"/>
    <property type="project" value="InterPro"/>
</dbReference>
<dbReference type="Gene3D" id="1.20.1270.60">
    <property type="entry name" value="Arfaptin homology (AH) domain/BAR domain"/>
    <property type="match status" value="1"/>
</dbReference>
<feature type="domain" description="DH" evidence="1">
    <location>
        <begin position="78"/>
        <end position="253"/>
    </location>
</feature>
<dbReference type="InterPro" id="IPR027267">
    <property type="entry name" value="AH/BAR_dom_sf"/>
</dbReference>